<gene>
    <name evidence="1" type="ORF">GCM10023175_28140</name>
</gene>
<dbReference type="EMBL" id="BAABGT010000032">
    <property type="protein sequence ID" value="GAA4546285.1"/>
    <property type="molecule type" value="Genomic_DNA"/>
</dbReference>
<dbReference type="Proteomes" id="UP001501598">
    <property type="component" value="Unassembled WGS sequence"/>
</dbReference>
<dbReference type="InterPro" id="IPR029060">
    <property type="entry name" value="PIN-like_dom_sf"/>
</dbReference>
<comment type="caution">
    <text evidence="1">The sequence shown here is derived from an EMBL/GenBank/DDBJ whole genome shotgun (WGS) entry which is preliminary data.</text>
</comment>
<dbReference type="SUPFAM" id="SSF88723">
    <property type="entry name" value="PIN domain-like"/>
    <property type="match status" value="1"/>
</dbReference>
<name>A0ABP8RT69_9PSEU</name>
<reference evidence="2" key="1">
    <citation type="journal article" date="2019" name="Int. J. Syst. Evol. Microbiol.">
        <title>The Global Catalogue of Microorganisms (GCM) 10K type strain sequencing project: providing services to taxonomists for standard genome sequencing and annotation.</title>
        <authorList>
            <consortium name="The Broad Institute Genomics Platform"/>
            <consortium name="The Broad Institute Genome Sequencing Center for Infectious Disease"/>
            <person name="Wu L."/>
            <person name="Ma J."/>
        </authorList>
    </citation>
    <scope>NUCLEOTIDE SEQUENCE [LARGE SCALE GENOMIC DNA]</scope>
    <source>
        <strain evidence="2">JCM 17906</strain>
    </source>
</reference>
<proteinExistence type="predicted"/>
<evidence type="ECO:0008006" key="3">
    <source>
        <dbReference type="Google" id="ProtNLM"/>
    </source>
</evidence>
<sequence>MADLVDTYADLPLGTSDASVVALAERLGVTEVATLDHRHFRVVRPRHVDAFTLLP</sequence>
<accession>A0ABP8RT69</accession>
<evidence type="ECO:0000313" key="1">
    <source>
        <dbReference type="EMBL" id="GAA4546285.1"/>
    </source>
</evidence>
<dbReference type="Gene3D" id="3.40.50.1010">
    <property type="entry name" value="5'-nuclease"/>
    <property type="match status" value="1"/>
</dbReference>
<evidence type="ECO:0000313" key="2">
    <source>
        <dbReference type="Proteomes" id="UP001501598"/>
    </source>
</evidence>
<dbReference type="RefSeq" id="WP_345417206.1">
    <property type="nucleotide sequence ID" value="NZ_BAABGT010000032.1"/>
</dbReference>
<organism evidence="1 2">
    <name type="scientific">Pseudonocardia xishanensis</name>
    <dbReference type="NCBI Taxonomy" id="630995"/>
    <lineage>
        <taxon>Bacteria</taxon>
        <taxon>Bacillati</taxon>
        <taxon>Actinomycetota</taxon>
        <taxon>Actinomycetes</taxon>
        <taxon>Pseudonocardiales</taxon>
        <taxon>Pseudonocardiaceae</taxon>
        <taxon>Pseudonocardia</taxon>
    </lineage>
</organism>
<keyword evidence="2" id="KW-1185">Reference proteome</keyword>
<protein>
    <recommendedName>
        <fullName evidence="3">PIN domain-containing protein</fullName>
    </recommendedName>
</protein>